<keyword evidence="2" id="KW-1185">Reference proteome</keyword>
<accession>A0ACB9BDS7</accession>
<reference evidence="1 2" key="2">
    <citation type="journal article" date="2022" name="Mol. Ecol. Resour.">
        <title>The genomes of chicory, endive, great burdock and yacon provide insights into Asteraceae paleo-polyploidization history and plant inulin production.</title>
        <authorList>
            <person name="Fan W."/>
            <person name="Wang S."/>
            <person name="Wang H."/>
            <person name="Wang A."/>
            <person name="Jiang F."/>
            <person name="Liu H."/>
            <person name="Zhao H."/>
            <person name="Xu D."/>
            <person name="Zhang Y."/>
        </authorList>
    </citation>
    <scope>NUCLEOTIDE SEQUENCE [LARGE SCALE GENOMIC DNA]</scope>
    <source>
        <strain evidence="2">cv. Punajuju</strain>
        <tissue evidence="1">Leaves</tissue>
    </source>
</reference>
<dbReference type="Proteomes" id="UP001055811">
    <property type="component" value="Linkage Group LG06"/>
</dbReference>
<comment type="caution">
    <text evidence="1">The sequence shown here is derived from an EMBL/GenBank/DDBJ whole genome shotgun (WGS) entry which is preliminary data.</text>
</comment>
<dbReference type="EMBL" id="CM042014">
    <property type="protein sequence ID" value="KAI3720542.1"/>
    <property type="molecule type" value="Genomic_DNA"/>
</dbReference>
<reference evidence="2" key="1">
    <citation type="journal article" date="2022" name="Mol. Ecol. Resour.">
        <title>The genomes of chicory, endive, great burdock and yacon provide insights into Asteraceae palaeo-polyploidization history and plant inulin production.</title>
        <authorList>
            <person name="Fan W."/>
            <person name="Wang S."/>
            <person name="Wang H."/>
            <person name="Wang A."/>
            <person name="Jiang F."/>
            <person name="Liu H."/>
            <person name="Zhao H."/>
            <person name="Xu D."/>
            <person name="Zhang Y."/>
        </authorList>
    </citation>
    <scope>NUCLEOTIDE SEQUENCE [LARGE SCALE GENOMIC DNA]</scope>
    <source>
        <strain evidence="2">cv. Punajuju</strain>
    </source>
</reference>
<organism evidence="1 2">
    <name type="scientific">Cichorium intybus</name>
    <name type="common">Chicory</name>
    <dbReference type="NCBI Taxonomy" id="13427"/>
    <lineage>
        <taxon>Eukaryota</taxon>
        <taxon>Viridiplantae</taxon>
        <taxon>Streptophyta</taxon>
        <taxon>Embryophyta</taxon>
        <taxon>Tracheophyta</taxon>
        <taxon>Spermatophyta</taxon>
        <taxon>Magnoliopsida</taxon>
        <taxon>eudicotyledons</taxon>
        <taxon>Gunneridae</taxon>
        <taxon>Pentapetalae</taxon>
        <taxon>asterids</taxon>
        <taxon>campanulids</taxon>
        <taxon>Asterales</taxon>
        <taxon>Asteraceae</taxon>
        <taxon>Cichorioideae</taxon>
        <taxon>Cichorieae</taxon>
        <taxon>Cichoriinae</taxon>
        <taxon>Cichorium</taxon>
    </lineage>
</organism>
<evidence type="ECO:0000313" key="1">
    <source>
        <dbReference type="EMBL" id="KAI3720542.1"/>
    </source>
</evidence>
<evidence type="ECO:0000313" key="2">
    <source>
        <dbReference type="Proteomes" id="UP001055811"/>
    </source>
</evidence>
<gene>
    <name evidence="1" type="ORF">L2E82_31529</name>
</gene>
<protein>
    <submittedName>
        <fullName evidence="1">Uncharacterized protein</fullName>
    </submittedName>
</protein>
<sequence>MKYATYFYRSPNSTLRLNHLTSEMLPPPLSRTTTLASTSTPQRKEYGFEISKPNNVEDDGADEMNGGRREREDGEEGDDGEDREKLGHAVGDPSWYQVAVLREELARNHM</sequence>
<name>A0ACB9BDS7_CICIN</name>
<proteinExistence type="predicted"/>